<dbReference type="AlphaFoldDB" id="A0A8S2ZSF9"/>
<evidence type="ECO:0000313" key="3">
    <source>
        <dbReference type="Proteomes" id="UP000681722"/>
    </source>
</evidence>
<accession>A0A8S2ZSF9</accession>
<proteinExistence type="predicted"/>
<name>A0A8S2ZSF9_9BILA</name>
<protein>
    <submittedName>
        <fullName evidence="2">Uncharacterized protein</fullName>
    </submittedName>
</protein>
<organism evidence="2 3">
    <name type="scientific">Didymodactylos carnosus</name>
    <dbReference type="NCBI Taxonomy" id="1234261"/>
    <lineage>
        <taxon>Eukaryota</taxon>
        <taxon>Metazoa</taxon>
        <taxon>Spiralia</taxon>
        <taxon>Gnathifera</taxon>
        <taxon>Rotifera</taxon>
        <taxon>Eurotatoria</taxon>
        <taxon>Bdelloidea</taxon>
        <taxon>Philodinida</taxon>
        <taxon>Philodinidae</taxon>
        <taxon>Didymodactylos</taxon>
    </lineage>
</organism>
<reference evidence="2" key="1">
    <citation type="submission" date="2021-02" db="EMBL/GenBank/DDBJ databases">
        <authorList>
            <person name="Nowell W R."/>
        </authorList>
    </citation>
    <scope>NUCLEOTIDE SEQUENCE</scope>
</reference>
<gene>
    <name evidence="2" type="ORF">SRO942_LOCUS50598</name>
</gene>
<feature type="compositionally biased region" description="Polar residues" evidence="1">
    <location>
        <begin position="8"/>
        <end position="21"/>
    </location>
</feature>
<feature type="region of interest" description="Disordered" evidence="1">
    <location>
        <begin position="1"/>
        <end position="44"/>
    </location>
</feature>
<sequence>QAMKDDATFSSQYETAEITSDCNEEKVEGKGWRGKGVELPNVGP</sequence>
<dbReference type="EMBL" id="CAJOBC010145529">
    <property type="protein sequence ID" value="CAF4659271.1"/>
    <property type="molecule type" value="Genomic_DNA"/>
</dbReference>
<dbReference type="Proteomes" id="UP000681722">
    <property type="component" value="Unassembled WGS sequence"/>
</dbReference>
<evidence type="ECO:0000313" key="2">
    <source>
        <dbReference type="EMBL" id="CAF4659271.1"/>
    </source>
</evidence>
<comment type="caution">
    <text evidence="2">The sequence shown here is derived from an EMBL/GenBank/DDBJ whole genome shotgun (WGS) entry which is preliminary data.</text>
</comment>
<feature type="non-terminal residue" evidence="2">
    <location>
        <position position="1"/>
    </location>
</feature>
<evidence type="ECO:0000256" key="1">
    <source>
        <dbReference type="SAM" id="MobiDB-lite"/>
    </source>
</evidence>